<dbReference type="EMBL" id="JACHGG010000004">
    <property type="protein sequence ID" value="MBB6060184.1"/>
    <property type="molecule type" value="Genomic_DNA"/>
</dbReference>
<evidence type="ECO:0000313" key="3">
    <source>
        <dbReference type="Proteomes" id="UP000532746"/>
    </source>
</evidence>
<comment type="caution">
    <text evidence="2">The sequence shown here is derived from an EMBL/GenBank/DDBJ whole genome shotgun (WGS) entry which is preliminary data.</text>
</comment>
<feature type="chain" id="PRO_5030971105" description="DUF4294 domain-containing protein" evidence="1">
    <location>
        <begin position="19"/>
        <end position="231"/>
    </location>
</feature>
<organism evidence="2 3">
    <name type="scientific">Hymenobacter luteus</name>
    <dbReference type="NCBI Taxonomy" id="1411122"/>
    <lineage>
        <taxon>Bacteria</taxon>
        <taxon>Pseudomonadati</taxon>
        <taxon>Bacteroidota</taxon>
        <taxon>Cytophagia</taxon>
        <taxon>Cytophagales</taxon>
        <taxon>Hymenobacteraceae</taxon>
        <taxon>Hymenobacter</taxon>
    </lineage>
</organism>
<evidence type="ECO:0000256" key="1">
    <source>
        <dbReference type="SAM" id="SignalP"/>
    </source>
</evidence>
<gene>
    <name evidence="2" type="ORF">HNQ93_003050</name>
</gene>
<sequence>MKQLLLLAILLTPFVAAAQVATPVAELRLATAVTDTAEYRVNRYVSFIPGTLQLVDGRAISGYMPVPMMYPGMDYPFIYYLTHPNATPTPPKQVVRVDEVQSMIAGSHYFEPMRLAGEKKVKILAERVVNGPVELFLQAEQQSVPLAIPLPGVMAYSSIPYKNSHFFVRREGRLIKVDRGRFYMQMSQYLSDYPGLAKMIAKSEKGYHYPDLIRIVTNYNRYKSNLTGSGQ</sequence>
<evidence type="ECO:0000313" key="2">
    <source>
        <dbReference type="EMBL" id="MBB6060184.1"/>
    </source>
</evidence>
<protein>
    <recommendedName>
        <fullName evidence="4">DUF4294 domain-containing protein</fullName>
    </recommendedName>
</protein>
<feature type="signal peptide" evidence="1">
    <location>
        <begin position="1"/>
        <end position="18"/>
    </location>
</feature>
<dbReference type="RefSeq" id="WP_183405225.1">
    <property type="nucleotide sequence ID" value="NZ_JACHGG010000004.1"/>
</dbReference>
<proteinExistence type="predicted"/>
<dbReference type="Proteomes" id="UP000532746">
    <property type="component" value="Unassembled WGS sequence"/>
</dbReference>
<accession>A0A7W9T4A9</accession>
<evidence type="ECO:0008006" key="4">
    <source>
        <dbReference type="Google" id="ProtNLM"/>
    </source>
</evidence>
<dbReference type="AlphaFoldDB" id="A0A7W9T4A9"/>
<keyword evidence="3" id="KW-1185">Reference proteome</keyword>
<name>A0A7W9T4A9_9BACT</name>
<keyword evidence="1" id="KW-0732">Signal</keyword>
<reference evidence="2 3" key="1">
    <citation type="submission" date="2020-08" db="EMBL/GenBank/DDBJ databases">
        <title>Genomic Encyclopedia of Type Strains, Phase IV (KMG-IV): sequencing the most valuable type-strain genomes for metagenomic binning, comparative biology and taxonomic classification.</title>
        <authorList>
            <person name="Goeker M."/>
        </authorList>
    </citation>
    <scope>NUCLEOTIDE SEQUENCE [LARGE SCALE GENOMIC DNA]</scope>
    <source>
        <strain evidence="2 3">DSM 26718</strain>
    </source>
</reference>